<comment type="caution">
    <text evidence="8">The sequence shown here is derived from an EMBL/GenBank/DDBJ whole genome shotgun (WGS) entry which is preliminary data.</text>
</comment>
<dbReference type="InterPro" id="IPR036259">
    <property type="entry name" value="MFS_trans_sf"/>
</dbReference>
<name>A0A3D9UPY9_9MICO</name>
<feature type="transmembrane region" description="Helical" evidence="7">
    <location>
        <begin position="336"/>
        <end position="353"/>
    </location>
</feature>
<keyword evidence="5 7" id="KW-0472">Membrane</keyword>
<dbReference type="AlphaFoldDB" id="A0A3D9UPY9"/>
<feature type="transmembrane region" description="Helical" evidence="7">
    <location>
        <begin position="482"/>
        <end position="501"/>
    </location>
</feature>
<feature type="transmembrane region" description="Helical" evidence="7">
    <location>
        <begin position="459"/>
        <end position="476"/>
    </location>
</feature>
<feature type="transmembrane region" description="Helical" evidence="7">
    <location>
        <begin position="395"/>
        <end position="413"/>
    </location>
</feature>
<dbReference type="EMBL" id="QTUA01000001">
    <property type="protein sequence ID" value="REF31387.1"/>
    <property type="molecule type" value="Genomic_DNA"/>
</dbReference>
<comment type="subcellular location">
    <subcellularLocation>
        <location evidence="1">Cell membrane</location>
        <topology evidence="1">Multi-pass membrane protein</topology>
    </subcellularLocation>
</comment>
<feature type="compositionally biased region" description="Basic and acidic residues" evidence="6">
    <location>
        <begin position="16"/>
        <end position="63"/>
    </location>
</feature>
<feature type="region of interest" description="Disordered" evidence="6">
    <location>
        <begin position="511"/>
        <end position="539"/>
    </location>
</feature>
<accession>A0A3D9UPY9</accession>
<dbReference type="PANTHER" id="PTHR23513">
    <property type="entry name" value="INTEGRAL MEMBRANE EFFLUX PROTEIN-RELATED"/>
    <property type="match status" value="1"/>
</dbReference>
<dbReference type="SUPFAM" id="SSF103473">
    <property type="entry name" value="MFS general substrate transporter"/>
    <property type="match status" value="1"/>
</dbReference>
<feature type="transmembrane region" description="Helical" evidence="7">
    <location>
        <begin position="126"/>
        <end position="145"/>
    </location>
</feature>
<keyword evidence="2" id="KW-1003">Cell membrane</keyword>
<dbReference type="PANTHER" id="PTHR23513:SF18">
    <property type="entry name" value="INTEGRAL MEMBRANE PROTEIN"/>
    <property type="match status" value="1"/>
</dbReference>
<feature type="region of interest" description="Disordered" evidence="6">
    <location>
        <begin position="94"/>
        <end position="114"/>
    </location>
</feature>
<keyword evidence="3 7" id="KW-0812">Transmembrane</keyword>
<feature type="transmembrane region" description="Helical" evidence="7">
    <location>
        <begin position="157"/>
        <end position="175"/>
    </location>
</feature>
<protein>
    <submittedName>
        <fullName evidence="8">Putative MFS family arabinose efflux permease</fullName>
    </submittedName>
</protein>
<dbReference type="GO" id="GO:0022857">
    <property type="term" value="F:transmembrane transporter activity"/>
    <property type="evidence" value="ECO:0007669"/>
    <property type="project" value="InterPro"/>
</dbReference>
<evidence type="ECO:0000256" key="5">
    <source>
        <dbReference type="ARBA" id="ARBA00023136"/>
    </source>
</evidence>
<organism evidence="8 9">
    <name type="scientific">Calidifontibacter indicus</name>
    <dbReference type="NCBI Taxonomy" id="419650"/>
    <lineage>
        <taxon>Bacteria</taxon>
        <taxon>Bacillati</taxon>
        <taxon>Actinomycetota</taxon>
        <taxon>Actinomycetes</taxon>
        <taxon>Micrococcales</taxon>
        <taxon>Dermacoccaceae</taxon>
        <taxon>Calidifontibacter</taxon>
    </lineage>
</organism>
<evidence type="ECO:0000256" key="7">
    <source>
        <dbReference type="SAM" id="Phobius"/>
    </source>
</evidence>
<feature type="transmembrane region" description="Helical" evidence="7">
    <location>
        <begin position="365"/>
        <end position="383"/>
    </location>
</feature>
<dbReference type="Gene3D" id="1.20.1250.20">
    <property type="entry name" value="MFS general substrate transporter like domains"/>
    <property type="match status" value="2"/>
</dbReference>
<dbReference type="GO" id="GO:0005886">
    <property type="term" value="C:plasma membrane"/>
    <property type="evidence" value="ECO:0007669"/>
    <property type="project" value="UniProtKB-SubCell"/>
</dbReference>
<evidence type="ECO:0000256" key="1">
    <source>
        <dbReference type="ARBA" id="ARBA00004651"/>
    </source>
</evidence>
<gene>
    <name evidence="8" type="ORF">DFJ65_2454</name>
</gene>
<feature type="transmembrane region" description="Helical" evidence="7">
    <location>
        <begin position="279"/>
        <end position="299"/>
    </location>
</feature>
<dbReference type="RefSeq" id="WP_245950208.1">
    <property type="nucleotide sequence ID" value="NZ_QTUA01000001.1"/>
</dbReference>
<keyword evidence="9" id="KW-1185">Reference proteome</keyword>
<reference evidence="8 9" key="1">
    <citation type="submission" date="2018-08" db="EMBL/GenBank/DDBJ databases">
        <title>Sequencing the genomes of 1000 actinobacteria strains.</title>
        <authorList>
            <person name="Klenk H.-P."/>
        </authorList>
    </citation>
    <scope>NUCLEOTIDE SEQUENCE [LARGE SCALE GENOMIC DNA]</scope>
    <source>
        <strain evidence="8 9">DSM 22967</strain>
    </source>
</reference>
<evidence type="ECO:0000256" key="3">
    <source>
        <dbReference type="ARBA" id="ARBA00022692"/>
    </source>
</evidence>
<evidence type="ECO:0000313" key="8">
    <source>
        <dbReference type="EMBL" id="REF31387.1"/>
    </source>
</evidence>
<dbReference type="Proteomes" id="UP000256253">
    <property type="component" value="Unassembled WGS sequence"/>
</dbReference>
<evidence type="ECO:0000256" key="2">
    <source>
        <dbReference type="ARBA" id="ARBA00022475"/>
    </source>
</evidence>
<proteinExistence type="predicted"/>
<evidence type="ECO:0000256" key="4">
    <source>
        <dbReference type="ARBA" id="ARBA00022989"/>
    </source>
</evidence>
<sequence length="539" mass="57993">MSERDEHRPTAPLPRPRTEHPDDRRRECRRYDDRGHESQYGRDDDDRRDRRRFDDRYADRRDGPSGGTAMPSSRTRVVGRGVARSAGAVARMTAGAGRSTLKAARRASNSHGAGESGLGRLIEVHAFSSAGDAAVAIGLAGTVFFAAPGEQAKTQTLLFLLLTMLPFAIVAPLIGPVLDRLRHGRRWAIGGTLAIRAFFCWVLAGAVAAESTLLFPVAMCVLVSSKAYLVSRSAATPRLLPDSMTLVKANSRLSLAGVVGAVMAGALAGGAAKFGGSEWALRVAFVLFTIGTILAILLPPRVDSTIGEKPAPMFRRKTKFPISGDVISALRANAGLRWLSGFLTLFMAFLMRAEPFPGWENKQTQLLALVLGAAGLGNALGTVMGNLMKVASPRIIVLVMLIVDAAVVVFAALNFRLWTAVLVALVAGVGQQLGKLALDSLIQDRVPEHMRTSVFGRSETLLQLSWVIGGIIAVAIPTNAHLGMYLSAAVLVVWAVLVLWWHTGRTVRSGNEPYDRVHDSPTVGISRKQAMHPPRDRRG</sequence>
<feature type="region of interest" description="Disordered" evidence="6">
    <location>
        <begin position="1"/>
        <end position="79"/>
    </location>
</feature>
<dbReference type="InterPro" id="IPR011701">
    <property type="entry name" value="MFS"/>
</dbReference>
<evidence type="ECO:0000256" key="6">
    <source>
        <dbReference type="SAM" id="MobiDB-lite"/>
    </source>
</evidence>
<keyword evidence="4 7" id="KW-1133">Transmembrane helix</keyword>
<feature type="transmembrane region" description="Helical" evidence="7">
    <location>
        <begin position="252"/>
        <end position="273"/>
    </location>
</feature>
<evidence type="ECO:0000313" key="9">
    <source>
        <dbReference type="Proteomes" id="UP000256253"/>
    </source>
</evidence>
<dbReference type="Pfam" id="PF07690">
    <property type="entry name" value="MFS_1"/>
    <property type="match status" value="1"/>
</dbReference>